<reference evidence="1 2" key="1">
    <citation type="journal article" date="2010" name="J. Bacteriol.">
        <title>Complete genome sequence of the aerobic facultative methanotroph Methylocella silvestris BL2.</title>
        <authorList>
            <person name="Chen Y."/>
            <person name="Crombie A."/>
            <person name="Rahman M.T."/>
            <person name="Dedysh S.N."/>
            <person name="Liesack W."/>
            <person name="Stott M.B."/>
            <person name="Alam M."/>
            <person name="Theisen A.R."/>
            <person name="Murrell J.C."/>
            <person name="Dunfield P.F."/>
        </authorList>
    </citation>
    <scope>NUCLEOTIDE SEQUENCE [LARGE SCALE GENOMIC DNA]</scope>
    <source>
        <strain evidence="2">DSM 15510 / CIP 108128 / LMG 27833 / NCIMB 13906 / BL2</strain>
    </source>
</reference>
<gene>
    <name evidence="1" type="ordered locus">Msil_3177</name>
</gene>
<dbReference type="HOGENOM" id="CLU_2343519_0_0_5"/>
<keyword evidence="2" id="KW-1185">Reference proteome</keyword>
<evidence type="ECO:0000313" key="1">
    <source>
        <dbReference type="EMBL" id="ACK52085.1"/>
    </source>
</evidence>
<dbReference type="EMBL" id="CP001280">
    <property type="protein sequence ID" value="ACK52085.1"/>
    <property type="molecule type" value="Genomic_DNA"/>
</dbReference>
<dbReference type="KEGG" id="msl:Msil_3177"/>
<accession>B8EMF7</accession>
<name>B8EMF7_METSB</name>
<sequence length="97" mass="10465">MRATIRFERQRQPLDNARGRAQAQFPVSARALNAGSSNFRFDASPNAAQTKARAPAAFVQRPLVLLIPADEGAASTQALTIRWRVEAAARLAPAPPT</sequence>
<proteinExistence type="predicted"/>
<organism evidence="1 2">
    <name type="scientific">Methylocella silvestris (strain DSM 15510 / CIP 108128 / LMG 27833 / NCIMB 13906 / BL2)</name>
    <dbReference type="NCBI Taxonomy" id="395965"/>
    <lineage>
        <taxon>Bacteria</taxon>
        <taxon>Pseudomonadati</taxon>
        <taxon>Pseudomonadota</taxon>
        <taxon>Alphaproteobacteria</taxon>
        <taxon>Hyphomicrobiales</taxon>
        <taxon>Beijerinckiaceae</taxon>
        <taxon>Methylocella</taxon>
    </lineage>
</organism>
<dbReference type="Proteomes" id="UP000002257">
    <property type="component" value="Chromosome"/>
</dbReference>
<dbReference type="AlphaFoldDB" id="B8EMF7"/>
<protein>
    <submittedName>
        <fullName evidence="1">Uncharacterized protein</fullName>
    </submittedName>
</protein>
<evidence type="ECO:0000313" key="2">
    <source>
        <dbReference type="Proteomes" id="UP000002257"/>
    </source>
</evidence>